<dbReference type="Proteomes" id="UP001054837">
    <property type="component" value="Unassembled WGS sequence"/>
</dbReference>
<sequence length="497" mass="57472">MLRSQGAPQNTNRRLINTSDMFGWKLCLNILTETSQNDEQIKTAKKIFVPVALSGIPQLFLINSNVWQRQQQQRLQQTSQQSQRGIEIIDSRTVSNSEIKEEPIDSSGETSQSNRYQLIDSGTPLPEFSQVVKNHLEENNLSAVWGTFVEECAKYYYERFPNIQNSSEYQAIGRKMFRKYPAIECEGKEPWSFFCKSLSQKIRHIKWKVKRKRLGVISRRTRKSKEGTANNLKRKIDRRYTPSKQYKALLKELSEGWTNKTISEKRLIDILQQTSKGRRTWLDSHTYRRVFSLIEEYPCFADGKYVVSDFLYLLNLEDTSEMMQRLDTLFTAAGAMMDPPVENISFLQKVQILRFMEDQIAFSKGRNSSIKSVVVHKINIPEREMLQQVQSNENSSPLLFIFSDGVELQKAFIAGDKTIIHTDTTDLGEALIILIATYYTFSMDYPKSFSQILGLLQTYVVGESYESIKSNRYTAFVSMLTANFALDFNENENDDDD</sequence>
<comment type="caution">
    <text evidence="1">The sequence shown here is derived from an EMBL/GenBank/DDBJ whole genome shotgun (WGS) entry which is preliminary data.</text>
</comment>
<dbReference type="EMBL" id="BPLQ01004584">
    <property type="protein sequence ID" value="GIY09157.1"/>
    <property type="molecule type" value="Genomic_DNA"/>
</dbReference>
<gene>
    <name evidence="1" type="ORF">CDAR_535163</name>
</gene>
<evidence type="ECO:0000313" key="1">
    <source>
        <dbReference type="EMBL" id="GIY09157.1"/>
    </source>
</evidence>
<reference evidence="1 2" key="1">
    <citation type="submission" date="2021-06" db="EMBL/GenBank/DDBJ databases">
        <title>Caerostris darwini draft genome.</title>
        <authorList>
            <person name="Kono N."/>
            <person name="Arakawa K."/>
        </authorList>
    </citation>
    <scope>NUCLEOTIDE SEQUENCE [LARGE SCALE GENOMIC DNA]</scope>
</reference>
<dbReference type="AlphaFoldDB" id="A0AAV4QIN2"/>
<protein>
    <submittedName>
        <fullName evidence="1">Uncharacterized protein</fullName>
    </submittedName>
</protein>
<accession>A0AAV4QIN2</accession>
<organism evidence="1 2">
    <name type="scientific">Caerostris darwini</name>
    <dbReference type="NCBI Taxonomy" id="1538125"/>
    <lineage>
        <taxon>Eukaryota</taxon>
        <taxon>Metazoa</taxon>
        <taxon>Ecdysozoa</taxon>
        <taxon>Arthropoda</taxon>
        <taxon>Chelicerata</taxon>
        <taxon>Arachnida</taxon>
        <taxon>Araneae</taxon>
        <taxon>Araneomorphae</taxon>
        <taxon>Entelegynae</taxon>
        <taxon>Araneoidea</taxon>
        <taxon>Araneidae</taxon>
        <taxon>Caerostris</taxon>
    </lineage>
</organism>
<name>A0AAV4QIN2_9ARAC</name>
<keyword evidence="2" id="KW-1185">Reference proteome</keyword>
<proteinExistence type="predicted"/>
<evidence type="ECO:0000313" key="2">
    <source>
        <dbReference type="Proteomes" id="UP001054837"/>
    </source>
</evidence>